<reference evidence="10 11" key="1">
    <citation type="submission" date="2018-05" db="EMBL/GenBank/DDBJ databases">
        <title>Acuticoccus sediminis sp. nov., isolated from deep-sea sediment of Indian Ocean.</title>
        <authorList>
            <person name="Liu X."/>
            <person name="Lai Q."/>
            <person name="Du Y."/>
            <person name="Sun F."/>
            <person name="Zhang X."/>
            <person name="Wang S."/>
            <person name="Shao Z."/>
        </authorList>
    </citation>
    <scope>NUCLEOTIDE SEQUENCE [LARGE SCALE GENOMIC DNA]</scope>
    <source>
        <strain evidence="10 11">PTG4-2</strain>
    </source>
</reference>
<dbReference type="InterPro" id="IPR035906">
    <property type="entry name" value="MetI-like_sf"/>
</dbReference>
<dbReference type="InterPro" id="IPR000515">
    <property type="entry name" value="MetI-like"/>
</dbReference>
<dbReference type="SUPFAM" id="SSF161098">
    <property type="entry name" value="MetI-like"/>
    <property type="match status" value="1"/>
</dbReference>
<evidence type="ECO:0000256" key="6">
    <source>
        <dbReference type="ARBA" id="ARBA00022989"/>
    </source>
</evidence>
<dbReference type="Pfam" id="PF00528">
    <property type="entry name" value="BPD_transp_1"/>
    <property type="match status" value="1"/>
</dbReference>
<organism evidence="10 11">
    <name type="scientific">Acuticoccus sediminis</name>
    <dbReference type="NCBI Taxonomy" id="2184697"/>
    <lineage>
        <taxon>Bacteria</taxon>
        <taxon>Pseudomonadati</taxon>
        <taxon>Pseudomonadota</taxon>
        <taxon>Alphaproteobacteria</taxon>
        <taxon>Hyphomicrobiales</taxon>
        <taxon>Amorphaceae</taxon>
        <taxon>Acuticoccus</taxon>
    </lineage>
</organism>
<protein>
    <submittedName>
        <fullName evidence="10">ABC transporter permease</fullName>
    </submittedName>
</protein>
<dbReference type="AlphaFoldDB" id="A0A8B2NI94"/>
<feature type="transmembrane region" description="Helical" evidence="8">
    <location>
        <begin position="248"/>
        <end position="273"/>
    </location>
</feature>
<dbReference type="GO" id="GO:0055085">
    <property type="term" value="P:transmembrane transport"/>
    <property type="evidence" value="ECO:0007669"/>
    <property type="project" value="InterPro"/>
</dbReference>
<evidence type="ECO:0000256" key="4">
    <source>
        <dbReference type="ARBA" id="ARBA00022475"/>
    </source>
</evidence>
<dbReference type="Gene3D" id="1.10.3720.10">
    <property type="entry name" value="MetI-like"/>
    <property type="match status" value="1"/>
</dbReference>
<feature type="domain" description="ABC transmembrane type-1" evidence="9">
    <location>
        <begin position="63"/>
        <end position="269"/>
    </location>
</feature>
<evidence type="ECO:0000256" key="5">
    <source>
        <dbReference type="ARBA" id="ARBA00022692"/>
    </source>
</evidence>
<keyword evidence="6 8" id="KW-1133">Transmembrane helix</keyword>
<evidence type="ECO:0000256" key="3">
    <source>
        <dbReference type="ARBA" id="ARBA00022448"/>
    </source>
</evidence>
<dbReference type="PANTHER" id="PTHR42929">
    <property type="entry name" value="INNER MEMBRANE ABC TRANSPORTER PERMEASE PROTEIN YDCU-RELATED-RELATED"/>
    <property type="match status" value="1"/>
</dbReference>
<keyword evidence="4" id="KW-1003">Cell membrane</keyword>
<sequence>MRGVFTLGERQLSLPLAIFFGLFFVLPLALMTTLSFTDGTMPLTFSLTQYATFVSNAINLGILWDTIRLALLTTALCLVLGYPVALAYQRLSGWTRSLLMFAIIMPLLTSVVVRTFAWLVILGRNGIVNGALVDLGLAPAPLRLLYTEMSVVVALAQIQLPLMVLPLITALQQLPAGVEEASTSLGAGAWRTFLKVTLPMTLPGAVAGGLLVFAASATAFVTQSVIGGGRLIYMPQYIYQQAISLQNFAFAAAISVVFTLSVVGIMFAANLLAQSRAVEGAR</sequence>
<evidence type="ECO:0000313" key="10">
    <source>
        <dbReference type="EMBL" id="RAH97241.1"/>
    </source>
</evidence>
<dbReference type="PROSITE" id="PS50928">
    <property type="entry name" value="ABC_TM1"/>
    <property type="match status" value="1"/>
</dbReference>
<evidence type="ECO:0000259" key="9">
    <source>
        <dbReference type="PROSITE" id="PS50928"/>
    </source>
</evidence>
<proteinExistence type="inferred from homology"/>
<dbReference type="Proteomes" id="UP000249590">
    <property type="component" value="Unassembled WGS sequence"/>
</dbReference>
<comment type="similarity">
    <text evidence="2">Belongs to the binding-protein-dependent transport system permease family. CysTW subfamily.</text>
</comment>
<dbReference type="GO" id="GO:0005886">
    <property type="term" value="C:plasma membrane"/>
    <property type="evidence" value="ECO:0007669"/>
    <property type="project" value="UniProtKB-SubCell"/>
</dbReference>
<dbReference type="OrthoDB" id="9807047at2"/>
<dbReference type="PANTHER" id="PTHR42929:SF5">
    <property type="entry name" value="ABC TRANSPORTER PERMEASE PROTEIN"/>
    <property type="match status" value="1"/>
</dbReference>
<keyword evidence="3 8" id="KW-0813">Transport</keyword>
<accession>A0A8B2NI94</accession>
<keyword evidence="11" id="KW-1185">Reference proteome</keyword>
<evidence type="ECO:0000256" key="2">
    <source>
        <dbReference type="ARBA" id="ARBA00007069"/>
    </source>
</evidence>
<comment type="caution">
    <text evidence="10">The sequence shown here is derived from an EMBL/GenBank/DDBJ whole genome shotgun (WGS) entry which is preliminary data.</text>
</comment>
<feature type="transmembrane region" description="Helical" evidence="8">
    <location>
        <begin position="205"/>
        <end position="227"/>
    </location>
</feature>
<keyword evidence="5 8" id="KW-0812">Transmembrane</keyword>
<feature type="transmembrane region" description="Helical" evidence="8">
    <location>
        <begin position="100"/>
        <end position="123"/>
    </location>
</feature>
<feature type="transmembrane region" description="Helical" evidence="8">
    <location>
        <begin position="12"/>
        <end position="31"/>
    </location>
</feature>
<evidence type="ECO:0000256" key="1">
    <source>
        <dbReference type="ARBA" id="ARBA00004651"/>
    </source>
</evidence>
<dbReference type="CDD" id="cd06261">
    <property type="entry name" value="TM_PBP2"/>
    <property type="match status" value="1"/>
</dbReference>
<gene>
    <name evidence="10" type="ORF">DLJ53_28960</name>
</gene>
<evidence type="ECO:0000313" key="11">
    <source>
        <dbReference type="Proteomes" id="UP000249590"/>
    </source>
</evidence>
<comment type="subcellular location">
    <subcellularLocation>
        <location evidence="1 8">Cell membrane</location>
        <topology evidence="1 8">Multi-pass membrane protein</topology>
    </subcellularLocation>
</comment>
<keyword evidence="7 8" id="KW-0472">Membrane</keyword>
<evidence type="ECO:0000256" key="8">
    <source>
        <dbReference type="RuleBase" id="RU363032"/>
    </source>
</evidence>
<dbReference type="RefSeq" id="WP_111351737.1">
    <property type="nucleotide sequence ID" value="NZ_JAIWKD010000009.1"/>
</dbReference>
<name>A0A8B2NI94_9HYPH</name>
<feature type="transmembrane region" description="Helical" evidence="8">
    <location>
        <begin position="69"/>
        <end position="88"/>
    </location>
</feature>
<dbReference type="EMBL" id="QHHQ01000009">
    <property type="protein sequence ID" value="RAH97241.1"/>
    <property type="molecule type" value="Genomic_DNA"/>
</dbReference>
<evidence type="ECO:0000256" key="7">
    <source>
        <dbReference type="ARBA" id="ARBA00023136"/>
    </source>
</evidence>